<reference evidence="1" key="1">
    <citation type="journal article" date="2019" name="bioRxiv">
        <title>The Genome of the Zebra Mussel, Dreissena polymorpha: A Resource for Invasive Species Research.</title>
        <authorList>
            <person name="McCartney M.A."/>
            <person name="Auch B."/>
            <person name="Kono T."/>
            <person name="Mallez S."/>
            <person name="Zhang Y."/>
            <person name="Obille A."/>
            <person name="Becker A."/>
            <person name="Abrahante J.E."/>
            <person name="Garbe J."/>
            <person name="Badalamenti J.P."/>
            <person name="Herman A."/>
            <person name="Mangelson H."/>
            <person name="Liachko I."/>
            <person name="Sullivan S."/>
            <person name="Sone E.D."/>
            <person name="Koren S."/>
            <person name="Silverstein K.A.T."/>
            <person name="Beckman K.B."/>
            <person name="Gohl D.M."/>
        </authorList>
    </citation>
    <scope>NUCLEOTIDE SEQUENCE</scope>
    <source>
        <strain evidence="1">Duluth1</strain>
        <tissue evidence="1">Whole animal</tissue>
    </source>
</reference>
<comment type="caution">
    <text evidence="1">The sequence shown here is derived from an EMBL/GenBank/DDBJ whole genome shotgun (WGS) entry which is preliminary data.</text>
</comment>
<dbReference type="SUPFAM" id="SSF49503">
    <property type="entry name" value="Cupredoxins"/>
    <property type="match status" value="1"/>
</dbReference>
<dbReference type="AlphaFoldDB" id="A0A9D4M7Q8"/>
<gene>
    <name evidence="1" type="ORF">DPMN_034553</name>
</gene>
<keyword evidence="2" id="KW-1185">Reference proteome</keyword>
<reference evidence="1" key="2">
    <citation type="submission" date="2020-11" db="EMBL/GenBank/DDBJ databases">
        <authorList>
            <person name="McCartney M.A."/>
            <person name="Auch B."/>
            <person name="Kono T."/>
            <person name="Mallez S."/>
            <person name="Becker A."/>
            <person name="Gohl D.M."/>
            <person name="Silverstein K.A.T."/>
            <person name="Koren S."/>
            <person name="Bechman K.B."/>
            <person name="Herman A."/>
            <person name="Abrahante J.E."/>
            <person name="Garbe J."/>
        </authorList>
    </citation>
    <scope>NUCLEOTIDE SEQUENCE</scope>
    <source>
        <strain evidence="1">Duluth1</strain>
        <tissue evidence="1">Whole animal</tissue>
    </source>
</reference>
<evidence type="ECO:0000313" key="1">
    <source>
        <dbReference type="EMBL" id="KAH3871354.1"/>
    </source>
</evidence>
<dbReference type="Proteomes" id="UP000828390">
    <property type="component" value="Unassembled WGS sequence"/>
</dbReference>
<dbReference type="InterPro" id="IPR008972">
    <property type="entry name" value="Cupredoxin"/>
</dbReference>
<accession>A0A9D4M7Q8</accession>
<protein>
    <recommendedName>
        <fullName evidence="3">Plastocyanin-like domain-containing protein</fullName>
    </recommendedName>
</protein>
<evidence type="ECO:0008006" key="3">
    <source>
        <dbReference type="Google" id="ProtNLM"/>
    </source>
</evidence>
<name>A0A9D4M7Q8_DREPO</name>
<dbReference type="Gene3D" id="2.60.40.420">
    <property type="entry name" value="Cupredoxins - blue copper proteins"/>
    <property type="match status" value="1"/>
</dbReference>
<organism evidence="1 2">
    <name type="scientific">Dreissena polymorpha</name>
    <name type="common">Zebra mussel</name>
    <name type="synonym">Mytilus polymorpha</name>
    <dbReference type="NCBI Taxonomy" id="45954"/>
    <lineage>
        <taxon>Eukaryota</taxon>
        <taxon>Metazoa</taxon>
        <taxon>Spiralia</taxon>
        <taxon>Lophotrochozoa</taxon>
        <taxon>Mollusca</taxon>
        <taxon>Bivalvia</taxon>
        <taxon>Autobranchia</taxon>
        <taxon>Heteroconchia</taxon>
        <taxon>Euheterodonta</taxon>
        <taxon>Imparidentia</taxon>
        <taxon>Neoheterodontei</taxon>
        <taxon>Myida</taxon>
        <taxon>Dreissenoidea</taxon>
        <taxon>Dreissenidae</taxon>
        <taxon>Dreissena</taxon>
    </lineage>
</organism>
<evidence type="ECO:0000313" key="2">
    <source>
        <dbReference type="Proteomes" id="UP000828390"/>
    </source>
</evidence>
<dbReference type="EMBL" id="JAIWYP010000002">
    <property type="protein sequence ID" value="KAH3871354.1"/>
    <property type="molecule type" value="Genomic_DNA"/>
</dbReference>
<sequence length="105" mass="12042">MTSLLCSYVTSRFVQETLINRHNRVGSRFSKYVYKEYSDSSFRSEIPKLSSYGLVGPLLHGEVGEVLRIHFRNEAEVPLSVHPHGVRYTKSNEGVCFVVGYWQVD</sequence>
<proteinExistence type="predicted"/>